<evidence type="ECO:0000259" key="2">
    <source>
        <dbReference type="Pfam" id="PF09851"/>
    </source>
</evidence>
<dbReference type="InterPro" id="IPR018649">
    <property type="entry name" value="SHOCT"/>
</dbReference>
<organism evidence="3">
    <name type="scientific">Fervidobacterium pennivorans</name>
    <dbReference type="NCBI Taxonomy" id="93466"/>
    <lineage>
        <taxon>Bacteria</taxon>
        <taxon>Thermotogati</taxon>
        <taxon>Thermotogota</taxon>
        <taxon>Thermotogae</taxon>
        <taxon>Thermotogales</taxon>
        <taxon>Fervidobacteriaceae</taxon>
        <taxon>Fervidobacterium</taxon>
    </lineage>
</organism>
<reference evidence="3" key="1">
    <citation type="journal article" date="2020" name="mSystems">
        <title>Genome- and Community-Level Interaction Insights into Carbon Utilization and Element Cycling Functions of Hydrothermarchaeota in Hydrothermal Sediment.</title>
        <authorList>
            <person name="Zhou Z."/>
            <person name="Liu Y."/>
            <person name="Xu W."/>
            <person name="Pan J."/>
            <person name="Luo Z.H."/>
            <person name="Li M."/>
        </authorList>
    </citation>
    <scope>NUCLEOTIDE SEQUENCE [LARGE SCALE GENOMIC DNA]</scope>
    <source>
        <strain evidence="3">SpSt-61</strain>
    </source>
</reference>
<keyword evidence="1" id="KW-1133">Transmembrane helix</keyword>
<evidence type="ECO:0000313" key="3">
    <source>
        <dbReference type="EMBL" id="HGU53197.1"/>
    </source>
</evidence>
<name>A0A7V4KDT0_FERPE</name>
<protein>
    <recommendedName>
        <fullName evidence="2">SHOCT domain-containing protein</fullName>
    </recommendedName>
</protein>
<feature type="domain" description="SHOCT" evidence="2">
    <location>
        <begin position="62"/>
        <end position="88"/>
    </location>
</feature>
<keyword evidence="1" id="KW-0472">Membrane</keyword>
<accession>A0A7V4KDT0</accession>
<dbReference type="AlphaFoldDB" id="A0A7V4KDT0"/>
<gene>
    <name evidence="3" type="ORF">ENT78_06735</name>
</gene>
<keyword evidence="1" id="KW-0812">Transmembrane</keyword>
<feature type="transmembrane region" description="Helical" evidence="1">
    <location>
        <begin position="28"/>
        <end position="50"/>
    </location>
</feature>
<proteinExistence type="predicted"/>
<sequence>MMFRWFGPWLGTACAGGYNGAWFVPTLWWLRPILSFALFLIAVYVIYRLFFAKSNFFRRKDQAIQILNERFAKGEITEEEYKRMRNILEEHK</sequence>
<comment type="caution">
    <text evidence="3">The sequence shown here is derived from an EMBL/GenBank/DDBJ whole genome shotgun (WGS) entry which is preliminary data.</text>
</comment>
<dbReference type="Pfam" id="PF09851">
    <property type="entry name" value="SHOCT"/>
    <property type="match status" value="1"/>
</dbReference>
<evidence type="ECO:0000256" key="1">
    <source>
        <dbReference type="SAM" id="Phobius"/>
    </source>
</evidence>
<dbReference type="EMBL" id="DSZZ01000314">
    <property type="protein sequence ID" value="HGU53197.1"/>
    <property type="molecule type" value="Genomic_DNA"/>
</dbReference>